<evidence type="ECO:0000256" key="8">
    <source>
        <dbReference type="ARBA" id="ARBA00022801"/>
    </source>
</evidence>
<keyword evidence="7 12" id="KW-0732">Signal</keyword>
<accession>A0A811S692</accession>
<evidence type="ECO:0000256" key="11">
    <source>
        <dbReference type="RuleBase" id="RU003679"/>
    </source>
</evidence>
<evidence type="ECO:0000259" key="15">
    <source>
        <dbReference type="Pfam" id="PF21467"/>
    </source>
</evidence>
<dbReference type="PRINTS" id="PR00742">
    <property type="entry name" value="GLHYDRLASE35"/>
</dbReference>
<reference evidence="16" key="1">
    <citation type="submission" date="2020-10" db="EMBL/GenBank/DDBJ databases">
        <authorList>
            <person name="Han B."/>
            <person name="Lu T."/>
            <person name="Zhao Q."/>
            <person name="Huang X."/>
            <person name="Zhao Y."/>
        </authorList>
    </citation>
    <scope>NUCLEOTIDE SEQUENCE</scope>
</reference>
<keyword evidence="9 10" id="KW-0326">Glycosidase</keyword>
<comment type="similarity">
    <text evidence="3 11">Belongs to the glycosyl hydrolase 35 family.</text>
</comment>
<evidence type="ECO:0000313" key="16">
    <source>
        <dbReference type="EMBL" id="CAD6336483.1"/>
    </source>
</evidence>
<keyword evidence="17" id="KW-1185">Reference proteome</keyword>
<evidence type="ECO:0000256" key="10">
    <source>
        <dbReference type="RuleBase" id="RU000675"/>
    </source>
</evidence>
<protein>
    <recommendedName>
        <fullName evidence="4 10">Beta-galactosidase</fullName>
        <ecNumber evidence="4 10">3.2.1.23</ecNumber>
    </recommendedName>
</protein>
<dbReference type="EMBL" id="CAJGYO010000018">
    <property type="protein sequence ID" value="CAD6336483.1"/>
    <property type="molecule type" value="Genomic_DNA"/>
</dbReference>
<evidence type="ECO:0000256" key="3">
    <source>
        <dbReference type="ARBA" id="ARBA00009809"/>
    </source>
</evidence>
<dbReference type="FunFam" id="2.60.120.260:FF:000142">
    <property type="entry name" value="Beta-galactosidase"/>
    <property type="match status" value="1"/>
</dbReference>
<gene>
    <name evidence="16" type="ORF">NCGR_LOCUS60581</name>
</gene>
<evidence type="ECO:0000256" key="4">
    <source>
        <dbReference type="ARBA" id="ARBA00012756"/>
    </source>
</evidence>
<evidence type="ECO:0000313" key="17">
    <source>
        <dbReference type="Proteomes" id="UP000604825"/>
    </source>
</evidence>
<dbReference type="Gene3D" id="2.60.120.260">
    <property type="entry name" value="Galactose-binding domain-like"/>
    <property type="match status" value="3"/>
</dbReference>
<comment type="caution">
    <text evidence="16">The sequence shown here is derived from an EMBL/GenBank/DDBJ whole genome shotgun (WGS) entry which is preliminary data.</text>
</comment>
<dbReference type="GO" id="GO:0048046">
    <property type="term" value="C:apoplast"/>
    <property type="evidence" value="ECO:0007669"/>
    <property type="project" value="UniProtKB-SubCell"/>
</dbReference>
<evidence type="ECO:0000256" key="9">
    <source>
        <dbReference type="ARBA" id="ARBA00023295"/>
    </source>
</evidence>
<feature type="domain" description="Beta-galactosidase galactose-binding" evidence="15">
    <location>
        <begin position="467"/>
        <end position="534"/>
    </location>
</feature>
<dbReference type="Gene3D" id="3.20.20.80">
    <property type="entry name" value="Glycosidases"/>
    <property type="match status" value="1"/>
</dbReference>
<dbReference type="Pfam" id="PF21467">
    <property type="entry name" value="BetaGal_gal-bd"/>
    <property type="match status" value="2"/>
</dbReference>
<feature type="chain" id="PRO_5032467829" description="Beta-galactosidase" evidence="12">
    <location>
        <begin position="26"/>
        <end position="720"/>
    </location>
</feature>
<dbReference type="EC" id="3.2.1.23" evidence="4 10"/>
<dbReference type="Proteomes" id="UP000604825">
    <property type="component" value="Unassembled WGS sequence"/>
</dbReference>
<organism evidence="16 17">
    <name type="scientific">Miscanthus lutarioriparius</name>
    <dbReference type="NCBI Taxonomy" id="422564"/>
    <lineage>
        <taxon>Eukaryota</taxon>
        <taxon>Viridiplantae</taxon>
        <taxon>Streptophyta</taxon>
        <taxon>Embryophyta</taxon>
        <taxon>Tracheophyta</taxon>
        <taxon>Spermatophyta</taxon>
        <taxon>Magnoliopsida</taxon>
        <taxon>Liliopsida</taxon>
        <taxon>Poales</taxon>
        <taxon>Poaceae</taxon>
        <taxon>PACMAD clade</taxon>
        <taxon>Panicoideae</taxon>
        <taxon>Andropogonodae</taxon>
        <taxon>Andropogoneae</taxon>
        <taxon>Saccharinae</taxon>
        <taxon>Miscanthus</taxon>
    </lineage>
</organism>
<evidence type="ECO:0000256" key="1">
    <source>
        <dbReference type="ARBA" id="ARBA00001412"/>
    </source>
</evidence>
<dbReference type="FunFam" id="2.60.120.260:FF:000076">
    <property type="entry name" value="Beta-galactosidase"/>
    <property type="match status" value="1"/>
</dbReference>
<comment type="subcellular location">
    <subcellularLocation>
        <location evidence="2">Secreted</location>
        <location evidence="2">Extracellular space</location>
        <location evidence="2">Apoplast</location>
    </subcellularLocation>
</comment>
<dbReference type="FunFam" id="3.20.20.80:FF:000021">
    <property type="entry name" value="Beta-galactosidase"/>
    <property type="match status" value="1"/>
</dbReference>
<dbReference type="FunFam" id="2.60.120.260:FF:000061">
    <property type="entry name" value="Beta-galactosidase"/>
    <property type="match status" value="1"/>
</dbReference>
<dbReference type="OrthoDB" id="1657402at2759"/>
<dbReference type="InterPro" id="IPR031330">
    <property type="entry name" value="Gly_Hdrlase_35_cat"/>
</dbReference>
<comment type="catalytic activity">
    <reaction evidence="1 10">
        <text>Hydrolysis of terminal non-reducing beta-D-galactose residues in beta-D-galactosides.</text>
        <dbReference type="EC" id="3.2.1.23"/>
    </reaction>
</comment>
<dbReference type="GO" id="GO:0005975">
    <property type="term" value="P:carbohydrate metabolic process"/>
    <property type="evidence" value="ECO:0007669"/>
    <property type="project" value="InterPro"/>
</dbReference>
<feature type="signal peptide" evidence="12">
    <location>
        <begin position="1"/>
        <end position="25"/>
    </location>
</feature>
<dbReference type="SUPFAM" id="SSF49785">
    <property type="entry name" value="Galactose-binding domain-like"/>
    <property type="match status" value="2"/>
</dbReference>
<dbReference type="SUPFAM" id="SSF51445">
    <property type="entry name" value="(Trans)glycosidases"/>
    <property type="match status" value="1"/>
</dbReference>
<feature type="domain" description="Glycoside hydrolase 35 catalytic" evidence="13">
    <location>
        <begin position="34"/>
        <end position="338"/>
    </location>
</feature>
<keyword evidence="8 10" id="KW-0378">Hydrolase</keyword>
<dbReference type="InterPro" id="IPR001944">
    <property type="entry name" value="Glycoside_Hdrlase_35"/>
</dbReference>
<sequence length="720" mass="78844">MSGGVLLLALLAAAAIITVPSPANAAVSYDHRAVVINGQRRILISGSIHYPRSTPEMWPDLLQKARDGGLDVIQTYVFWNGHEPQQGQYYFGDRYDLVRFVKLAKQAGLYVHLRIGPYVCAEWNFGGFPVWLKYVPGVSFRTDNAPFKAAMQTFVEKIVSMMKSEGLFEWQGGPIILAQVENEYGPMESVMGGGAKPYASWAAKMAVATGAGVPWVMCKQDDAPDPVINTCNGFYCDYFSPNSNSKPTMWTEAWTGWFTAFGGAVPHRPVEDMAFAVARFIQKGGSFVNYYMYHGGTNFDRTSGGPFIATSYDYDAPIDEYGLLRQPKWGHLRDLHKAIKQAEPALVSGDPTIQSIGNYEKAYVFKSSSGACAAFLSNYHTSAAARVVFNGRRYDLPAWSISVLPDCKTAVFNTATVSESSAPARMSPVGGFSWQSYSEATNSLDDRAFTKDGLVEQLSMTWDKSDYLWYTTYVNINSNEQFLKSGQWPQLTIYSAGHALQVFVNGQSYGAAYGGYDSPKLTYSGYVKMWQGSNKISILSAAVGLPNQGTHYEAWNVGVLGPVTLSGLNEGKRDLSNQKWTYQIGLHGESLGVHSVAGSSSVEWGSAAGKQPLTWHKAYFNAPSGNAPVALDMGSMGKGQVWVNGRHIGRYWSYKASGSCGGCSYTGTYSETKCQTNCGDISQRYYHVPRSWLNPSGNLLVVLEEFGGDLSGVKLVTRTT</sequence>
<evidence type="ECO:0000256" key="5">
    <source>
        <dbReference type="ARBA" id="ARBA00022523"/>
    </source>
</evidence>
<dbReference type="InterPro" id="IPR048913">
    <property type="entry name" value="BetaGal_gal-bd"/>
</dbReference>
<keyword evidence="5" id="KW-0052">Apoplast</keyword>
<evidence type="ECO:0000256" key="7">
    <source>
        <dbReference type="ARBA" id="ARBA00022729"/>
    </source>
</evidence>
<evidence type="ECO:0000256" key="2">
    <source>
        <dbReference type="ARBA" id="ARBA00004271"/>
    </source>
</evidence>
<evidence type="ECO:0000256" key="6">
    <source>
        <dbReference type="ARBA" id="ARBA00022525"/>
    </source>
</evidence>
<dbReference type="GO" id="GO:0004565">
    <property type="term" value="F:beta-galactosidase activity"/>
    <property type="evidence" value="ECO:0007669"/>
    <property type="project" value="UniProtKB-EC"/>
</dbReference>
<keyword evidence="6" id="KW-0964">Secreted</keyword>
<feature type="domain" description="Beta-galactosidase beta-sandwich" evidence="14">
    <location>
        <begin position="361"/>
        <end position="417"/>
    </location>
</feature>
<evidence type="ECO:0000259" key="14">
    <source>
        <dbReference type="Pfam" id="PF17834"/>
    </source>
</evidence>
<dbReference type="InterPro" id="IPR008979">
    <property type="entry name" value="Galactose-bd-like_sf"/>
</dbReference>
<dbReference type="PROSITE" id="PS01182">
    <property type="entry name" value="GLYCOSYL_HYDROL_F35"/>
    <property type="match status" value="1"/>
</dbReference>
<dbReference type="InterPro" id="IPR019801">
    <property type="entry name" value="Glyco_hydro_35_CS"/>
</dbReference>
<dbReference type="InterPro" id="IPR017853">
    <property type="entry name" value="GH"/>
</dbReference>
<dbReference type="InterPro" id="IPR041392">
    <property type="entry name" value="GHD"/>
</dbReference>
<feature type="domain" description="Beta-galactosidase galactose-binding" evidence="15">
    <location>
        <begin position="613"/>
        <end position="698"/>
    </location>
</feature>
<dbReference type="Pfam" id="PF17834">
    <property type="entry name" value="GHD"/>
    <property type="match status" value="1"/>
</dbReference>
<evidence type="ECO:0000256" key="12">
    <source>
        <dbReference type="SAM" id="SignalP"/>
    </source>
</evidence>
<name>A0A811S692_9POAL</name>
<evidence type="ECO:0000259" key="13">
    <source>
        <dbReference type="Pfam" id="PF01301"/>
    </source>
</evidence>
<proteinExistence type="inferred from homology"/>
<dbReference type="AlphaFoldDB" id="A0A811S692"/>
<dbReference type="PANTHER" id="PTHR23421">
    <property type="entry name" value="BETA-GALACTOSIDASE RELATED"/>
    <property type="match status" value="1"/>
</dbReference>
<dbReference type="Pfam" id="PF01301">
    <property type="entry name" value="Glyco_hydro_35"/>
    <property type="match status" value="1"/>
</dbReference>